<proteinExistence type="predicted"/>
<dbReference type="CDD" id="cd02970">
    <property type="entry name" value="PRX_like2"/>
    <property type="match status" value="1"/>
</dbReference>
<dbReference type="OMA" id="MQNTVDH"/>
<evidence type="ECO:0008006" key="3">
    <source>
        <dbReference type="Google" id="ProtNLM"/>
    </source>
</evidence>
<dbReference type="AlphaFoldDB" id="A0A0D2PGJ1"/>
<evidence type="ECO:0000313" key="1">
    <source>
        <dbReference type="EMBL" id="KJA19195.1"/>
    </source>
</evidence>
<evidence type="ECO:0000313" key="2">
    <source>
        <dbReference type="Proteomes" id="UP000054270"/>
    </source>
</evidence>
<dbReference type="PANTHER" id="PTHR28630:SF3">
    <property type="entry name" value="PEROXIREDOXIN-LIKE 2C"/>
    <property type="match status" value="1"/>
</dbReference>
<protein>
    <recommendedName>
        <fullName evidence="3">Thioredoxin domain-containing protein</fullName>
    </recommendedName>
</protein>
<sequence length="209" mass="23317">MNDPHSIPDAQSISEAAELEVFGAEGEKVKFGDLIEDRKTIVVFIRHFFCGFCQTYVGQLTSTVSKESLDRENVQIIVIGCGDWNPIATYKELTMFRGPIYADPSRTLYHTLGMGIENLDGTPKGEMRKSYLTQGVVKNALQSIWRGPLKNPSLIGKQGNLSQLGGDFIFGPGNTCSFASRMRHTEDHMEIKDLMKEADVPFLSPNHSW</sequence>
<organism evidence="1 2">
    <name type="scientific">Hypholoma sublateritium (strain FD-334 SS-4)</name>
    <dbReference type="NCBI Taxonomy" id="945553"/>
    <lineage>
        <taxon>Eukaryota</taxon>
        <taxon>Fungi</taxon>
        <taxon>Dikarya</taxon>
        <taxon>Basidiomycota</taxon>
        <taxon>Agaricomycotina</taxon>
        <taxon>Agaricomycetes</taxon>
        <taxon>Agaricomycetidae</taxon>
        <taxon>Agaricales</taxon>
        <taxon>Agaricineae</taxon>
        <taxon>Strophariaceae</taxon>
        <taxon>Hypholoma</taxon>
    </lineage>
</organism>
<dbReference type="Gene3D" id="3.40.30.10">
    <property type="entry name" value="Glutaredoxin"/>
    <property type="match status" value="1"/>
</dbReference>
<dbReference type="EMBL" id="KN817580">
    <property type="protein sequence ID" value="KJA19195.1"/>
    <property type="molecule type" value="Genomic_DNA"/>
</dbReference>
<accession>A0A0D2PGJ1</accession>
<dbReference type="SUPFAM" id="SSF52833">
    <property type="entry name" value="Thioredoxin-like"/>
    <property type="match status" value="1"/>
</dbReference>
<name>A0A0D2PGJ1_HYPSF</name>
<dbReference type="PANTHER" id="PTHR28630">
    <property type="match status" value="1"/>
</dbReference>
<dbReference type="Pfam" id="PF13911">
    <property type="entry name" value="AhpC-TSA_2"/>
    <property type="match status" value="1"/>
</dbReference>
<dbReference type="InterPro" id="IPR032801">
    <property type="entry name" value="PXL2A/B/C"/>
</dbReference>
<keyword evidence="2" id="KW-1185">Reference proteome</keyword>
<dbReference type="InterPro" id="IPR036249">
    <property type="entry name" value="Thioredoxin-like_sf"/>
</dbReference>
<reference evidence="2" key="1">
    <citation type="submission" date="2014-04" db="EMBL/GenBank/DDBJ databases">
        <title>Evolutionary Origins and Diversification of the Mycorrhizal Mutualists.</title>
        <authorList>
            <consortium name="DOE Joint Genome Institute"/>
            <consortium name="Mycorrhizal Genomics Consortium"/>
            <person name="Kohler A."/>
            <person name="Kuo A."/>
            <person name="Nagy L.G."/>
            <person name="Floudas D."/>
            <person name="Copeland A."/>
            <person name="Barry K.W."/>
            <person name="Cichocki N."/>
            <person name="Veneault-Fourrey C."/>
            <person name="LaButti K."/>
            <person name="Lindquist E.A."/>
            <person name="Lipzen A."/>
            <person name="Lundell T."/>
            <person name="Morin E."/>
            <person name="Murat C."/>
            <person name="Riley R."/>
            <person name="Ohm R."/>
            <person name="Sun H."/>
            <person name="Tunlid A."/>
            <person name="Henrissat B."/>
            <person name="Grigoriev I.V."/>
            <person name="Hibbett D.S."/>
            <person name="Martin F."/>
        </authorList>
    </citation>
    <scope>NUCLEOTIDE SEQUENCE [LARGE SCALE GENOMIC DNA]</scope>
    <source>
        <strain evidence="2">FD-334 SS-4</strain>
    </source>
</reference>
<dbReference type="OrthoDB" id="40334at2759"/>
<gene>
    <name evidence="1" type="ORF">HYPSUDRAFT_144043</name>
</gene>
<dbReference type="Proteomes" id="UP000054270">
    <property type="component" value="Unassembled WGS sequence"/>
</dbReference>